<feature type="region of interest" description="Disordered" evidence="1">
    <location>
        <begin position="282"/>
        <end position="326"/>
    </location>
</feature>
<evidence type="ECO:0000256" key="1">
    <source>
        <dbReference type="SAM" id="MobiDB-lite"/>
    </source>
</evidence>
<organism evidence="3 4">
    <name type="scientific">Hyaloscypha variabilis (strain UAMH 11265 / GT02V1 / F)</name>
    <name type="common">Meliniomyces variabilis</name>
    <dbReference type="NCBI Taxonomy" id="1149755"/>
    <lineage>
        <taxon>Eukaryota</taxon>
        <taxon>Fungi</taxon>
        <taxon>Dikarya</taxon>
        <taxon>Ascomycota</taxon>
        <taxon>Pezizomycotina</taxon>
        <taxon>Leotiomycetes</taxon>
        <taxon>Helotiales</taxon>
        <taxon>Hyaloscyphaceae</taxon>
        <taxon>Hyaloscypha</taxon>
        <taxon>Hyaloscypha variabilis</taxon>
    </lineage>
</organism>
<feature type="signal peptide" evidence="2">
    <location>
        <begin position="1"/>
        <end position="24"/>
    </location>
</feature>
<sequence length="346" mass="36268">MSFSFRTSFFKIAFLYSILVPARASTNSTELCSSNFHEFDNGYNASGSISMPGPRVNDSYPASTWTWSKYIVDLVDDDRSQSTIWQQFGLQTSPLQNLSDPSLPFTGCAIGFEDPTSAGSKTAENDDGTCTSVLTPDCVQELIASVNATASSWSGTMSENINCLSLLPTYQTSSSKCYQQWSGLIGTQFLPASFSSTPNPGACQGVNPGDSNAANLSFFGWSDGTAAPDNFTYYDRAIRSPTPFLVAMWLKPANGSGNAIGVSSSGSSGAWADTQLLCIPGNKTEPGSRSIETADQAAPSASSTPTGTGTGTGAKPTTSKPSDAGRLQGFSSGMALLVALVFCLAL</sequence>
<dbReference type="Proteomes" id="UP000235786">
    <property type="component" value="Unassembled WGS sequence"/>
</dbReference>
<gene>
    <name evidence="3" type="ORF">L207DRAFT_508298</name>
</gene>
<dbReference type="OrthoDB" id="3552506at2759"/>
<dbReference type="AlphaFoldDB" id="A0A2J6S3S4"/>
<evidence type="ECO:0000313" key="4">
    <source>
        <dbReference type="Proteomes" id="UP000235786"/>
    </source>
</evidence>
<accession>A0A2J6S3S4</accession>
<proteinExistence type="predicted"/>
<keyword evidence="2" id="KW-0732">Signal</keyword>
<protein>
    <recommendedName>
        <fullName evidence="5">Glycoside hydrolase family 16 protein</fullName>
    </recommendedName>
</protein>
<feature type="chain" id="PRO_5014448489" description="Glycoside hydrolase family 16 protein" evidence="2">
    <location>
        <begin position="25"/>
        <end position="346"/>
    </location>
</feature>
<evidence type="ECO:0000256" key="2">
    <source>
        <dbReference type="SAM" id="SignalP"/>
    </source>
</evidence>
<evidence type="ECO:0008006" key="5">
    <source>
        <dbReference type="Google" id="ProtNLM"/>
    </source>
</evidence>
<keyword evidence="4" id="KW-1185">Reference proteome</keyword>
<dbReference type="EMBL" id="KZ613940">
    <property type="protein sequence ID" value="PMD45397.1"/>
    <property type="molecule type" value="Genomic_DNA"/>
</dbReference>
<reference evidence="3 4" key="1">
    <citation type="submission" date="2016-04" db="EMBL/GenBank/DDBJ databases">
        <title>A degradative enzymes factory behind the ericoid mycorrhizal symbiosis.</title>
        <authorList>
            <consortium name="DOE Joint Genome Institute"/>
            <person name="Martino E."/>
            <person name="Morin E."/>
            <person name="Grelet G."/>
            <person name="Kuo A."/>
            <person name="Kohler A."/>
            <person name="Daghino S."/>
            <person name="Barry K."/>
            <person name="Choi C."/>
            <person name="Cichocki N."/>
            <person name="Clum A."/>
            <person name="Copeland A."/>
            <person name="Hainaut M."/>
            <person name="Haridas S."/>
            <person name="Labutti K."/>
            <person name="Lindquist E."/>
            <person name="Lipzen A."/>
            <person name="Khouja H.-R."/>
            <person name="Murat C."/>
            <person name="Ohm R."/>
            <person name="Olson A."/>
            <person name="Spatafora J."/>
            <person name="Veneault-Fourrey C."/>
            <person name="Henrissat B."/>
            <person name="Grigoriev I."/>
            <person name="Martin F."/>
            <person name="Perotto S."/>
        </authorList>
    </citation>
    <scope>NUCLEOTIDE SEQUENCE [LARGE SCALE GENOMIC DNA]</scope>
    <source>
        <strain evidence="3 4">F</strain>
    </source>
</reference>
<evidence type="ECO:0000313" key="3">
    <source>
        <dbReference type="EMBL" id="PMD45397.1"/>
    </source>
</evidence>
<feature type="compositionally biased region" description="Low complexity" evidence="1">
    <location>
        <begin position="297"/>
        <end position="321"/>
    </location>
</feature>
<name>A0A2J6S3S4_HYAVF</name>